<dbReference type="InterPro" id="IPR036188">
    <property type="entry name" value="FAD/NAD-bd_sf"/>
</dbReference>
<dbReference type="PANTHER" id="PTHR42887:SF2">
    <property type="entry name" value="OS12G0638800 PROTEIN"/>
    <property type="match status" value="1"/>
</dbReference>
<dbReference type="PANTHER" id="PTHR42887">
    <property type="entry name" value="OS12G0638800 PROTEIN"/>
    <property type="match status" value="1"/>
</dbReference>
<dbReference type="Gene3D" id="1.10.8.260">
    <property type="entry name" value="HI0933 insert domain-like"/>
    <property type="match status" value="1"/>
</dbReference>
<reference evidence="6" key="1">
    <citation type="journal article" date="2022" name="Int. J. Syst. Evol. Microbiol.">
        <title>Genome-based, phenotypic and chemotaxonomic classification of Faecalibacterium strains: proposal of three novel species Faecalibacterium duncaniae sp. nov., Faecalibacterium hattorii sp. nov. and Faecalibacterium gallinarum sp. nov. .</title>
        <authorList>
            <person name="Sakamoto M."/>
            <person name="Sakurai N."/>
            <person name="Tanno H."/>
            <person name="Iino T."/>
            <person name="Ohkuma M."/>
            <person name="Endo A."/>
        </authorList>
    </citation>
    <scope>NUCLEOTIDE SEQUENCE</scope>
    <source>
        <strain evidence="6">JCM 17207</strain>
    </source>
</reference>
<dbReference type="InterPro" id="IPR055178">
    <property type="entry name" value="RsdA/BaiN/AoA(So)-like_dom"/>
</dbReference>
<dbReference type="SUPFAM" id="SSF160996">
    <property type="entry name" value="HI0933 insert domain-like"/>
    <property type="match status" value="1"/>
</dbReference>
<dbReference type="Gene3D" id="3.50.50.60">
    <property type="entry name" value="FAD/NAD(P)-binding domain"/>
    <property type="match status" value="1"/>
</dbReference>
<dbReference type="Pfam" id="PF22780">
    <property type="entry name" value="HI0933_like_1st"/>
    <property type="match status" value="1"/>
</dbReference>
<dbReference type="SUPFAM" id="SSF51905">
    <property type="entry name" value="FAD/NAD(P)-binding domain"/>
    <property type="match status" value="1"/>
</dbReference>
<evidence type="ECO:0000256" key="3">
    <source>
        <dbReference type="ARBA" id="ARBA00022827"/>
    </source>
</evidence>
<protein>
    <submittedName>
        <fullName evidence="6">FAD-dependent oxidoreductase</fullName>
    </submittedName>
</protein>
<dbReference type="Gene3D" id="2.40.30.10">
    <property type="entry name" value="Translation factors"/>
    <property type="match status" value="1"/>
</dbReference>
<dbReference type="Pfam" id="PF03486">
    <property type="entry name" value="HI0933_like"/>
    <property type="match status" value="2"/>
</dbReference>
<evidence type="ECO:0000259" key="5">
    <source>
        <dbReference type="Pfam" id="PF22780"/>
    </source>
</evidence>
<organism evidence="6 7">
    <name type="scientific">Faecalibacterium gallinarum</name>
    <dbReference type="NCBI Taxonomy" id="2903556"/>
    <lineage>
        <taxon>Bacteria</taxon>
        <taxon>Bacillati</taxon>
        <taxon>Bacillota</taxon>
        <taxon>Clostridia</taxon>
        <taxon>Eubacteriales</taxon>
        <taxon>Oscillospiraceae</taxon>
        <taxon>Faecalibacterium</taxon>
    </lineage>
</organism>
<proteinExistence type="predicted"/>
<feature type="domain" description="RsdA/BaiN/AoA(So)-like Rossmann fold-like" evidence="4">
    <location>
        <begin position="3"/>
        <end position="123"/>
    </location>
</feature>
<feature type="domain" description="RsdA/BaiN/AoA(So)-like insert" evidence="5">
    <location>
        <begin position="212"/>
        <end position="371"/>
    </location>
</feature>
<dbReference type="EMBL" id="BQKV01000037">
    <property type="protein sequence ID" value="GJN64574.1"/>
    <property type="molecule type" value="Genomic_DNA"/>
</dbReference>
<comment type="caution">
    <text evidence="6">The sequence shown here is derived from an EMBL/GenBank/DDBJ whole genome shotgun (WGS) entry which is preliminary data.</text>
</comment>
<evidence type="ECO:0000259" key="4">
    <source>
        <dbReference type="Pfam" id="PF03486"/>
    </source>
</evidence>
<dbReference type="RefSeq" id="WP_238316770.1">
    <property type="nucleotide sequence ID" value="NZ_BQKV01000037.1"/>
</dbReference>
<comment type="cofactor">
    <cofactor evidence="1">
        <name>FAD</name>
        <dbReference type="ChEBI" id="CHEBI:57692"/>
    </cofactor>
</comment>
<dbReference type="NCBIfam" id="TIGR00275">
    <property type="entry name" value="aminoacetone oxidase family FAD-binding enzyme"/>
    <property type="match status" value="1"/>
</dbReference>
<evidence type="ECO:0000256" key="2">
    <source>
        <dbReference type="ARBA" id="ARBA00022630"/>
    </source>
</evidence>
<dbReference type="InterPro" id="IPR023166">
    <property type="entry name" value="BaiN-like_dom_sf"/>
</dbReference>
<accession>A0AA37MY14</accession>
<evidence type="ECO:0000313" key="7">
    <source>
        <dbReference type="Proteomes" id="UP001055185"/>
    </source>
</evidence>
<evidence type="ECO:0000256" key="1">
    <source>
        <dbReference type="ARBA" id="ARBA00001974"/>
    </source>
</evidence>
<evidence type="ECO:0000313" key="6">
    <source>
        <dbReference type="EMBL" id="GJN64574.1"/>
    </source>
</evidence>
<keyword evidence="2" id="KW-0285">Flavoprotein</keyword>
<dbReference type="Proteomes" id="UP001055185">
    <property type="component" value="Unassembled WGS sequence"/>
</dbReference>
<feature type="domain" description="RsdA/BaiN/AoA(So)-like Rossmann fold-like" evidence="4">
    <location>
        <begin position="165"/>
        <end position="423"/>
    </location>
</feature>
<keyword evidence="3" id="KW-0274">FAD</keyword>
<keyword evidence="7" id="KW-1185">Reference proteome</keyword>
<dbReference type="AlphaFoldDB" id="A0AA37MY14"/>
<sequence length="434" mass="47010">MAEVIIIGGGAAGLMAAGAAARQGHRVTVLEHTGKPGQKILVTGKGRCNLTNDCGEEEFLRHVRTNPRFLYSALAAFPPAKTMELFESLGVALKVERGRRVFPVSDKAEEIRQALLRYAKEAKLVEDGAAELLLEPVVTPPEPLEESAASKKKKGKKTPDFRCVGVKGTSGRVYRAEAVLVATGGLSYPTTGSTGDGYKLARQAGHTIVDPVPSLVSLVSHDPDCKKMMGLALKNVNLTLFEDQKAIFSEQGEMLFTHFGISGPLTLSASSHLGDMKKHRYHVEIDLKPALDEETLYDRITRDFALLSNHAAQGALVKLLPASMQPVMVARWGIDPATRANQITREQKRELVRLCKHWAVPIDARGDLAHAVITSGGVSVREVDPRTMESKKAAGLYFAGEVLDVDGYTGGYNLQIAFSTAQSFARGLNQERSL</sequence>
<dbReference type="InterPro" id="IPR004792">
    <property type="entry name" value="BaiN-like"/>
</dbReference>
<dbReference type="InterPro" id="IPR057661">
    <property type="entry name" value="RsdA/BaiN/AoA(So)_Rossmann"/>
</dbReference>
<gene>
    <name evidence="6" type="ORF">JCM17207_11990</name>
</gene>
<name>A0AA37MY14_9FIRM</name>